<feature type="compositionally biased region" description="Basic and acidic residues" evidence="1">
    <location>
        <begin position="32"/>
        <end position="48"/>
    </location>
</feature>
<protein>
    <submittedName>
        <fullName evidence="2">Uncharacterized protein</fullName>
    </submittedName>
</protein>
<gene>
    <name evidence="2" type="ORF">X777_09635</name>
</gene>
<evidence type="ECO:0000313" key="3">
    <source>
        <dbReference type="Proteomes" id="UP000053097"/>
    </source>
</evidence>
<keyword evidence="3" id="KW-1185">Reference proteome</keyword>
<dbReference type="AlphaFoldDB" id="A0A026W705"/>
<organism evidence="2 3">
    <name type="scientific">Ooceraea biroi</name>
    <name type="common">Clonal raider ant</name>
    <name type="synonym">Cerapachys biroi</name>
    <dbReference type="NCBI Taxonomy" id="2015173"/>
    <lineage>
        <taxon>Eukaryota</taxon>
        <taxon>Metazoa</taxon>
        <taxon>Ecdysozoa</taxon>
        <taxon>Arthropoda</taxon>
        <taxon>Hexapoda</taxon>
        <taxon>Insecta</taxon>
        <taxon>Pterygota</taxon>
        <taxon>Neoptera</taxon>
        <taxon>Endopterygota</taxon>
        <taxon>Hymenoptera</taxon>
        <taxon>Apocrita</taxon>
        <taxon>Aculeata</taxon>
        <taxon>Formicoidea</taxon>
        <taxon>Formicidae</taxon>
        <taxon>Dorylinae</taxon>
        <taxon>Ooceraea</taxon>
    </lineage>
</organism>
<reference evidence="2 3" key="1">
    <citation type="journal article" date="2014" name="Curr. Biol.">
        <title>The genome of the clonal raider ant Cerapachys biroi.</title>
        <authorList>
            <person name="Oxley P.R."/>
            <person name="Ji L."/>
            <person name="Fetter-Pruneda I."/>
            <person name="McKenzie S.K."/>
            <person name="Li C."/>
            <person name="Hu H."/>
            <person name="Zhang G."/>
            <person name="Kronauer D.J."/>
        </authorList>
    </citation>
    <scope>NUCLEOTIDE SEQUENCE [LARGE SCALE GENOMIC DNA]</scope>
</reference>
<dbReference type="Proteomes" id="UP000053097">
    <property type="component" value="Unassembled WGS sequence"/>
</dbReference>
<proteinExistence type="predicted"/>
<name>A0A026W705_OOCBI</name>
<sequence>MKGFLGRRNLRDLLARNANRLQLRDCISRGEDVGEKTKEEDTRQEIYMHPRNLV</sequence>
<dbReference type="EMBL" id="KK107371">
    <property type="protein sequence ID" value="EZA51840.1"/>
    <property type="molecule type" value="Genomic_DNA"/>
</dbReference>
<evidence type="ECO:0000256" key="1">
    <source>
        <dbReference type="SAM" id="MobiDB-lite"/>
    </source>
</evidence>
<accession>A0A026W705</accession>
<evidence type="ECO:0000313" key="2">
    <source>
        <dbReference type="EMBL" id="EZA51840.1"/>
    </source>
</evidence>
<feature type="region of interest" description="Disordered" evidence="1">
    <location>
        <begin position="32"/>
        <end position="54"/>
    </location>
</feature>